<dbReference type="EMBL" id="MEVF01000030">
    <property type="protein sequence ID" value="OGC48904.1"/>
    <property type="molecule type" value="Genomic_DNA"/>
</dbReference>
<reference evidence="1 2" key="1">
    <citation type="journal article" date="2016" name="Nat. Commun.">
        <title>Thousands of microbial genomes shed light on interconnected biogeochemical processes in an aquifer system.</title>
        <authorList>
            <person name="Anantharaman K."/>
            <person name="Brown C.T."/>
            <person name="Hug L.A."/>
            <person name="Sharon I."/>
            <person name="Castelle C.J."/>
            <person name="Probst A.J."/>
            <person name="Thomas B.C."/>
            <person name="Singh A."/>
            <person name="Wilkins M.J."/>
            <person name="Karaoz U."/>
            <person name="Brodie E.L."/>
            <person name="Williams K.H."/>
            <person name="Hubbard S.S."/>
            <person name="Banfield J.F."/>
        </authorList>
    </citation>
    <scope>NUCLEOTIDE SEQUENCE [LARGE SCALE GENOMIC DNA]</scope>
</reference>
<evidence type="ECO:0000313" key="1">
    <source>
        <dbReference type="EMBL" id="OGC48904.1"/>
    </source>
</evidence>
<accession>A0A1F4UVB5</accession>
<comment type="caution">
    <text evidence="1">The sequence shown here is derived from an EMBL/GenBank/DDBJ whole genome shotgun (WGS) entry which is preliminary data.</text>
</comment>
<sequence>MNIQNFTTSYIENSSAYELTSEEQKIIQHEGLNRFIFNKLNSSKYRSTSIDKDYKQKIIDKINLCLNHEIPIYITLPFGATKNPYLPTAPNIDLAEVFNIAFIREYLKPIAKAYKHGVILEYISVAVFEEQVNRIPIEDTDLYDSQFTKLIEFYKHYVPENLHLIFSRVGDLISRDKIEQQIALKKEELRKQWENLPKDVRDYKLFRAKRNVLFDTNEKNSESLILEAVLGHDAFCSECWSTDPAPWDKKHMITLGHTYTSGWAIHVRSVPGSTINFWSGTGVLVEKGNKITPTVLSPSQYNNLRSNIKYEEYENDQLTGINNNFNKIPVITKN</sequence>
<organism evidence="1 2">
    <name type="scientific">candidate division WWE3 bacterium RIFCSPLOWO2_01_FULL_37_15</name>
    <dbReference type="NCBI Taxonomy" id="1802622"/>
    <lineage>
        <taxon>Bacteria</taxon>
        <taxon>Katanobacteria</taxon>
    </lineage>
</organism>
<gene>
    <name evidence="1" type="ORF">A3A69_02075</name>
</gene>
<proteinExistence type="predicted"/>
<protein>
    <recommendedName>
        <fullName evidence="3">Pyoverdine/dityrosine biosynthesis protein</fullName>
    </recommendedName>
</protein>
<evidence type="ECO:0008006" key="3">
    <source>
        <dbReference type="Google" id="ProtNLM"/>
    </source>
</evidence>
<dbReference type="Proteomes" id="UP000177458">
    <property type="component" value="Unassembled WGS sequence"/>
</dbReference>
<name>A0A1F4UVB5_UNCKA</name>
<dbReference type="AlphaFoldDB" id="A0A1F4UVB5"/>
<evidence type="ECO:0000313" key="2">
    <source>
        <dbReference type="Proteomes" id="UP000177458"/>
    </source>
</evidence>